<comment type="caution">
    <text evidence="1">The sequence shown here is derived from an EMBL/GenBank/DDBJ whole genome shotgun (WGS) entry which is preliminary data.</text>
</comment>
<dbReference type="Proteomes" id="UP001177021">
    <property type="component" value="Unassembled WGS sequence"/>
</dbReference>
<reference evidence="1" key="1">
    <citation type="submission" date="2023-10" db="EMBL/GenBank/DDBJ databases">
        <authorList>
            <person name="Rodriguez Cubillos JULIANA M."/>
            <person name="De Vega J."/>
        </authorList>
    </citation>
    <scope>NUCLEOTIDE SEQUENCE</scope>
</reference>
<keyword evidence="2" id="KW-1185">Reference proteome</keyword>
<dbReference type="EMBL" id="CASHSV030000823">
    <property type="protein sequence ID" value="CAJ2677288.1"/>
    <property type="molecule type" value="Genomic_DNA"/>
</dbReference>
<proteinExistence type="predicted"/>
<organism evidence="1 2">
    <name type="scientific">Trifolium pratense</name>
    <name type="common">Red clover</name>
    <dbReference type="NCBI Taxonomy" id="57577"/>
    <lineage>
        <taxon>Eukaryota</taxon>
        <taxon>Viridiplantae</taxon>
        <taxon>Streptophyta</taxon>
        <taxon>Embryophyta</taxon>
        <taxon>Tracheophyta</taxon>
        <taxon>Spermatophyta</taxon>
        <taxon>Magnoliopsida</taxon>
        <taxon>eudicotyledons</taxon>
        <taxon>Gunneridae</taxon>
        <taxon>Pentapetalae</taxon>
        <taxon>rosids</taxon>
        <taxon>fabids</taxon>
        <taxon>Fabales</taxon>
        <taxon>Fabaceae</taxon>
        <taxon>Papilionoideae</taxon>
        <taxon>50 kb inversion clade</taxon>
        <taxon>NPAAA clade</taxon>
        <taxon>Hologalegina</taxon>
        <taxon>IRL clade</taxon>
        <taxon>Trifolieae</taxon>
        <taxon>Trifolium</taxon>
    </lineage>
</organism>
<gene>
    <name evidence="1" type="ORF">MILVUS5_LOCUS39825</name>
</gene>
<evidence type="ECO:0000313" key="1">
    <source>
        <dbReference type="EMBL" id="CAJ2677288.1"/>
    </source>
</evidence>
<name>A0ACB0M9X2_TRIPR</name>
<evidence type="ECO:0000313" key="2">
    <source>
        <dbReference type="Proteomes" id="UP001177021"/>
    </source>
</evidence>
<accession>A0ACB0M9X2</accession>
<protein>
    <submittedName>
        <fullName evidence="1">Uncharacterized protein</fullName>
    </submittedName>
</protein>
<sequence>MQIPTFTTSQRPLIPPSLSGIITYTRFKPFFQSKHFPIPFHSLTQQTSAITINNHEAVVAENNNISNDDNNEPKFIDIGYVSGVHGFQGDVRVKPNTDFPELRFSTPGRRWLRQRVMSEESVKEVELEEGREHSGKNCWILKFRGIESVEEAKMLIGATLLVTEEDKPELEDGEFYAHDLNGMRVFMKENGKLLGTVINVFNTGANDLLQISLDSSFDVLDKNGQPKPEEIDASGQLVLLPFVEAIVPDVDMNKREMHITPPKGLLEINLRFDDKSKKERRQLEWKEKKKFQRRLIAAKKKLCEMDQQHVFHGYQCGEKEQWSLLSDQIVGVNSRLLQDALQSLQQPAKRWNAAELVSAVQEKHISTTKISEKSLLTGSKDKLVRNIIKMQEKGLELISKGKMAIVLLLNEKENEGCIYDPDVVESEATENPTLLMLQNLLCDHDKFVKVKDRLSVPLILVSSAQQLQSLRNLFARNNHFEFDSEKVWFLEEEKLPVVSRSLGEENKYKILMKSPWEILQSPVGSGGFIDLFTKHSIADNLINMGVEYVEVCCPCETTVGGNSQLLGLVNSREAKIGIQISPKIVVPDENFDMILSMDLVKKLTKLSYKLLQFDATPKISSFVENVDKDWVTITSSIPNSYELSCSIYSSLNACPLDKVCIVEVRE</sequence>